<name>A0A182DZF2_ONCOC</name>
<dbReference type="SUPFAM" id="SSF52540">
    <property type="entry name" value="P-loop containing nucleoside triphosphate hydrolases"/>
    <property type="match status" value="1"/>
</dbReference>
<dbReference type="STRING" id="42157.A0A182DZF2"/>
<gene>
    <name evidence="5" type="ORF">NOO_LOCUS1064</name>
</gene>
<dbReference type="InterPro" id="IPR027417">
    <property type="entry name" value="P-loop_NTPase"/>
</dbReference>
<keyword evidence="2" id="KW-0067">ATP-binding</keyword>
<reference evidence="5 6" key="2">
    <citation type="submission" date="2018-08" db="EMBL/GenBank/DDBJ databases">
        <authorList>
            <person name="Laetsch R D."/>
            <person name="Stevens L."/>
            <person name="Kumar S."/>
            <person name="Blaxter L. M."/>
        </authorList>
    </citation>
    <scope>NUCLEOTIDE SEQUENCE [LARGE SCALE GENOMIC DNA]</scope>
</reference>
<sequence length="307" mass="35589">MPLVVVCGKPCSGKSTLTKLFCKFVATRKPQQIEVVSDDRNASFTRSVYKDSHKEREHRAVLKSEVQRLLSEDCLVICDSLNYIKGFRYELFCIAKLMQTTYCVVYCDTSEDICLRLNLEKDETERKKEERRYGTDDIRDLLMRFEEPITTNRWDSPLFKVEIGSDDGTCRRHDSRSEQNFCFLGLNEKKSLLEDMYLWLFEGRSLSANESTEIASLMPADFLHALDHVTKEIVTSVMQQQRTALPGDTFIIPNYTLDNEKVLFTRQRSFAELSGLRRQFTSCMKMHPLKDMSKLASLFISYLNANP</sequence>
<evidence type="ECO:0000256" key="3">
    <source>
        <dbReference type="ARBA" id="ARBA00025768"/>
    </source>
</evidence>
<keyword evidence="1" id="KW-0547">Nucleotide-binding</keyword>
<protein>
    <recommendedName>
        <fullName evidence="4">Protein KTI12 homolog</fullName>
    </recommendedName>
</protein>
<dbReference type="Proteomes" id="UP000271087">
    <property type="component" value="Unassembled WGS sequence"/>
</dbReference>
<accession>A0A182DZF2</accession>
<dbReference type="EMBL" id="UYRW01000124">
    <property type="protein sequence ID" value="VDK63397.1"/>
    <property type="molecule type" value="Genomic_DNA"/>
</dbReference>
<dbReference type="PANTHER" id="PTHR12435">
    <property type="match status" value="1"/>
</dbReference>
<evidence type="ECO:0000256" key="1">
    <source>
        <dbReference type="ARBA" id="ARBA00022741"/>
    </source>
</evidence>
<evidence type="ECO:0000313" key="6">
    <source>
        <dbReference type="Proteomes" id="UP000271087"/>
    </source>
</evidence>
<comment type="similarity">
    <text evidence="3">Belongs to the KTI12 family.</text>
</comment>
<organism evidence="7">
    <name type="scientific">Onchocerca ochengi</name>
    <name type="common">Filarial nematode worm</name>
    <dbReference type="NCBI Taxonomy" id="42157"/>
    <lineage>
        <taxon>Eukaryota</taxon>
        <taxon>Metazoa</taxon>
        <taxon>Ecdysozoa</taxon>
        <taxon>Nematoda</taxon>
        <taxon>Chromadorea</taxon>
        <taxon>Rhabditida</taxon>
        <taxon>Spirurina</taxon>
        <taxon>Spiruromorpha</taxon>
        <taxon>Filarioidea</taxon>
        <taxon>Onchocercidae</taxon>
        <taxon>Onchocerca</taxon>
    </lineage>
</organism>
<dbReference type="AlphaFoldDB" id="A0A182DZF2"/>
<dbReference type="WBParaSite" id="nOo.2.0.1.t01064-RA">
    <property type="protein sequence ID" value="nOo.2.0.1.t01064-RA"/>
    <property type="gene ID" value="nOo.2.0.1.g01064"/>
</dbReference>
<dbReference type="Gene3D" id="3.40.50.300">
    <property type="entry name" value="P-loop containing nucleotide triphosphate hydrolases"/>
    <property type="match status" value="1"/>
</dbReference>
<evidence type="ECO:0000313" key="7">
    <source>
        <dbReference type="WBParaSite" id="nOo.2.0.1.t01064-RA"/>
    </source>
</evidence>
<evidence type="ECO:0000256" key="4">
    <source>
        <dbReference type="ARBA" id="ARBA00026170"/>
    </source>
</evidence>
<dbReference type="InterPro" id="IPR013641">
    <property type="entry name" value="KTI12/PSTK"/>
</dbReference>
<reference evidence="7" key="1">
    <citation type="submission" date="2016-06" db="UniProtKB">
        <authorList>
            <consortium name="WormBaseParasite"/>
        </authorList>
    </citation>
    <scope>IDENTIFICATION</scope>
</reference>
<dbReference type="OrthoDB" id="9972657at2759"/>
<dbReference type="GO" id="GO:0005524">
    <property type="term" value="F:ATP binding"/>
    <property type="evidence" value="ECO:0007669"/>
    <property type="project" value="UniProtKB-KW"/>
</dbReference>
<evidence type="ECO:0000313" key="5">
    <source>
        <dbReference type="EMBL" id="VDK63397.1"/>
    </source>
</evidence>
<dbReference type="Pfam" id="PF08433">
    <property type="entry name" value="KTI12"/>
    <property type="match status" value="1"/>
</dbReference>
<proteinExistence type="inferred from homology"/>
<keyword evidence="6" id="KW-1185">Reference proteome</keyword>
<evidence type="ECO:0000256" key="2">
    <source>
        <dbReference type="ARBA" id="ARBA00022840"/>
    </source>
</evidence>